<keyword evidence="1" id="KW-0479">Metal-binding</keyword>
<sequence>MLKIQPASMQPFSTLLLRHELLLLPGSQASAGSRSLLSSSLPGGSRLLDRPFDFPRCTLHSGSPEWEEQSGAWPSSSEAEDMHKVSPYFDPLEGKIKSTPVVDENESFRVGKPFTKKKGHNVGPYAVVKRKSGKGRISWVCDNCGEGFGQWWGSCPSCHTLASVKKFVEAEVSTSRGSEISEAVVRSWFPQQLRTAAPLSLAEVSASRNQSEWRIPLSGHFGQEVSRVLGGGIVPGSLILIGGDPGIGKSTLLLQIASILAQGFNHNGPAPVVYVSGEESIEQIGNRADRMSITTKELFLYSSTDIEDILDKIQTLFPRALVVDSIQTVYLKGVTGSAGNIMQVKECTSALLRFAKQTNIPILFTGHVTKSGDIAGPRMLEHIVDGVFYMEGERYSSYRLLRSVKNRFGSTDELGVFEMTEFGLQAVSNPSEIFLSEHFSDSEVLAGLAVAVILDGSRTFLVEIQALCVSDSSVRRHVNGIQCSRADMIISVLMKQVGLKLQENAIFLNVVSGFQLNETAGDLAIAAAICSSFLEFPIPNDVAFIGEVGLGGELRSVPRMDKRVIAVAKLGFKRCIVAKTTEKSIMALNLEMEILGCKNLKEVINAVFVRV</sequence>
<evidence type="ECO:0000256" key="4">
    <source>
        <dbReference type="ARBA" id="ARBA00022801"/>
    </source>
</evidence>
<dbReference type="SMART" id="SM00382">
    <property type="entry name" value="AAA"/>
    <property type="match status" value="1"/>
</dbReference>
<dbReference type="FunFam" id="3.40.50.300:FF:000050">
    <property type="entry name" value="DNA repair protein RadA"/>
    <property type="match status" value="1"/>
</dbReference>
<keyword evidence="2" id="KW-0547">Nucleotide-binding</keyword>
<dbReference type="Proteomes" id="UP000734854">
    <property type="component" value="Unassembled WGS sequence"/>
</dbReference>
<evidence type="ECO:0000256" key="8">
    <source>
        <dbReference type="ARBA" id="ARBA00023204"/>
    </source>
</evidence>
<keyword evidence="7" id="KW-0238">DNA-binding</keyword>
<dbReference type="GO" id="GO:0046872">
    <property type="term" value="F:metal ion binding"/>
    <property type="evidence" value="ECO:0007669"/>
    <property type="project" value="UniProtKB-KW"/>
</dbReference>
<keyword evidence="6" id="KW-0346">Stress response</keyword>
<dbReference type="GO" id="GO:0005524">
    <property type="term" value="F:ATP binding"/>
    <property type="evidence" value="ECO:0007669"/>
    <property type="project" value="UniProtKB-KW"/>
</dbReference>
<dbReference type="InterPro" id="IPR004504">
    <property type="entry name" value="DNA_repair_RadA"/>
</dbReference>
<dbReference type="FunFam" id="3.30.230.10:FF:000053">
    <property type="entry name" value="DNA repair protein radA isogeny"/>
    <property type="match status" value="1"/>
</dbReference>
<keyword evidence="11" id="KW-1185">Reference proteome</keyword>
<evidence type="ECO:0000313" key="10">
    <source>
        <dbReference type="EMBL" id="KAG6479135.1"/>
    </source>
</evidence>
<dbReference type="NCBIfam" id="TIGR00416">
    <property type="entry name" value="sms"/>
    <property type="match status" value="1"/>
</dbReference>
<dbReference type="InterPro" id="IPR020588">
    <property type="entry name" value="RecA_ATP-bd"/>
</dbReference>
<dbReference type="OrthoDB" id="41505at2759"/>
<evidence type="ECO:0000256" key="7">
    <source>
        <dbReference type="ARBA" id="ARBA00023125"/>
    </source>
</evidence>
<keyword evidence="4" id="KW-0378">Hydrolase</keyword>
<dbReference type="GO" id="GO:0000725">
    <property type="term" value="P:recombinational repair"/>
    <property type="evidence" value="ECO:0007669"/>
    <property type="project" value="TreeGrafter"/>
</dbReference>
<dbReference type="PANTHER" id="PTHR32472">
    <property type="entry name" value="DNA REPAIR PROTEIN RADA"/>
    <property type="match status" value="1"/>
</dbReference>
<evidence type="ECO:0000256" key="1">
    <source>
        <dbReference type="ARBA" id="ARBA00022723"/>
    </source>
</evidence>
<comment type="caution">
    <text evidence="10">The sequence shown here is derived from an EMBL/GenBank/DDBJ whole genome shotgun (WGS) entry which is preliminary data.</text>
</comment>
<dbReference type="AlphaFoldDB" id="A0A8J5F0K9"/>
<keyword evidence="3" id="KW-0227">DNA damage</keyword>
<feature type="domain" description="RecA family profile 1" evidence="9">
    <location>
        <begin position="214"/>
        <end position="368"/>
    </location>
</feature>
<evidence type="ECO:0000256" key="2">
    <source>
        <dbReference type="ARBA" id="ARBA00022741"/>
    </source>
</evidence>
<keyword evidence="5" id="KW-0067">ATP-binding</keyword>
<evidence type="ECO:0000256" key="5">
    <source>
        <dbReference type="ARBA" id="ARBA00022840"/>
    </source>
</evidence>
<dbReference type="GO" id="GO:0003684">
    <property type="term" value="F:damaged DNA binding"/>
    <property type="evidence" value="ECO:0007669"/>
    <property type="project" value="InterPro"/>
</dbReference>
<evidence type="ECO:0000259" key="9">
    <source>
        <dbReference type="PROSITE" id="PS50162"/>
    </source>
</evidence>
<dbReference type="EMBL" id="JACMSC010000017">
    <property type="protein sequence ID" value="KAG6479135.1"/>
    <property type="molecule type" value="Genomic_DNA"/>
</dbReference>
<name>A0A8J5F0K9_ZINOF</name>
<dbReference type="InterPro" id="IPR003593">
    <property type="entry name" value="AAA+_ATPase"/>
</dbReference>
<protein>
    <recommendedName>
        <fullName evidence="9">RecA family profile 1 domain-containing protein</fullName>
    </recommendedName>
</protein>
<evidence type="ECO:0000256" key="6">
    <source>
        <dbReference type="ARBA" id="ARBA00023016"/>
    </source>
</evidence>
<dbReference type="GO" id="GO:0016787">
    <property type="term" value="F:hydrolase activity"/>
    <property type="evidence" value="ECO:0007669"/>
    <property type="project" value="UniProtKB-KW"/>
</dbReference>
<dbReference type="GO" id="GO:0140664">
    <property type="term" value="F:ATP-dependent DNA damage sensor activity"/>
    <property type="evidence" value="ECO:0007669"/>
    <property type="project" value="InterPro"/>
</dbReference>
<dbReference type="Pfam" id="PF13481">
    <property type="entry name" value="AAA_25"/>
    <property type="match status" value="1"/>
</dbReference>
<gene>
    <name evidence="10" type="ORF">ZIOFF_062596</name>
</gene>
<dbReference type="CDD" id="cd01121">
    <property type="entry name" value="RadA_SMS_N"/>
    <property type="match status" value="1"/>
</dbReference>
<dbReference type="PANTHER" id="PTHR32472:SF10">
    <property type="entry name" value="DNA REPAIR PROTEIN RADA-LIKE PROTEIN"/>
    <property type="match status" value="1"/>
</dbReference>
<dbReference type="Pfam" id="PF13541">
    <property type="entry name" value="ChlI"/>
    <property type="match status" value="1"/>
</dbReference>
<evidence type="ECO:0000313" key="11">
    <source>
        <dbReference type="Proteomes" id="UP000734854"/>
    </source>
</evidence>
<accession>A0A8J5F0K9</accession>
<organism evidence="10 11">
    <name type="scientific">Zingiber officinale</name>
    <name type="common">Ginger</name>
    <name type="synonym">Amomum zingiber</name>
    <dbReference type="NCBI Taxonomy" id="94328"/>
    <lineage>
        <taxon>Eukaryota</taxon>
        <taxon>Viridiplantae</taxon>
        <taxon>Streptophyta</taxon>
        <taxon>Embryophyta</taxon>
        <taxon>Tracheophyta</taxon>
        <taxon>Spermatophyta</taxon>
        <taxon>Magnoliopsida</taxon>
        <taxon>Liliopsida</taxon>
        <taxon>Zingiberales</taxon>
        <taxon>Zingiberaceae</taxon>
        <taxon>Zingiber</taxon>
    </lineage>
</organism>
<proteinExistence type="predicted"/>
<keyword evidence="8" id="KW-0234">DNA repair</keyword>
<dbReference type="PROSITE" id="PS50162">
    <property type="entry name" value="RECA_2"/>
    <property type="match status" value="1"/>
</dbReference>
<reference evidence="10 11" key="1">
    <citation type="submission" date="2020-08" db="EMBL/GenBank/DDBJ databases">
        <title>Plant Genome Project.</title>
        <authorList>
            <person name="Zhang R.-G."/>
        </authorList>
    </citation>
    <scope>NUCLEOTIDE SEQUENCE [LARGE SCALE GENOMIC DNA]</scope>
    <source>
        <tissue evidence="10">Rhizome</tissue>
    </source>
</reference>
<evidence type="ECO:0000256" key="3">
    <source>
        <dbReference type="ARBA" id="ARBA00022763"/>
    </source>
</evidence>